<name>A0A1B6NU79_9ZZZZ</name>
<organism evidence="1">
    <name type="scientific">marine sediment metagenome</name>
    <dbReference type="NCBI Taxonomy" id="412755"/>
    <lineage>
        <taxon>unclassified sequences</taxon>
        <taxon>metagenomes</taxon>
        <taxon>ecological metagenomes</taxon>
    </lineage>
</organism>
<sequence>MFFFFHTRQTFSIGHPVQCVFRNANIILRRNYILLLLGINKRGVC</sequence>
<protein>
    <submittedName>
        <fullName evidence="1">Uncharacterized protein</fullName>
    </submittedName>
</protein>
<dbReference type="EMBL" id="AYSL01000809">
    <property type="protein sequence ID" value="KTF07015.1"/>
    <property type="molecule type" value="Genomic_DNA"/>
</dbReference>
<comment type="caution">
    <text evidence="1">The sequence shown here is derived from an EMBL/GenBank/DDBJ whole genome shotgun (WGS) entry which is preliminary data.</text>
</comment>
<proteinExistence type="predicted"/>
<reference evidence="1" key="1">
    <citation type="submission" date="2013-11" db="EMBL/GenBank/DDBJ databases">
        <title>Microbial diversity, functional groups and degradation webs in Northern and Southern Mediterranean and Red Sea marine crude oil polluted sites.</title>
        <authorList>
            <person name="Daffonchio D."/>
            <person name="Mapelli F."/>
            <person name="Ferrer M."/>
            <person name="Richter M."/>
            <person name="Cherif A."/>
            <person name="Malkawi H.I."/>
            <person name="Yakimov M.M."/>
            <person name="Abdel-Fattah Y.R."/>
            <person name="Blaghen M."/>
            <person name="Golyshin P.N."/>
            <person name="Kalogerakis N."/>
            <person name="Boon N."/>
            <person name="Magagnini M."/>
            <person name="Fava F."/>
        </authorList>
    </citation>
    <scope>NUCLEOTIDE SEQUENCE</scope>
</reference>
<gene>
    <name evidence="1" type="ORF">MGSAQ_001488</name>
</gene>
<dbReference type="AlphaFoldDB" id="A0A1B6NU79"/>
<evidence type="ECO:0000313" key="1">
    <source>
        <dbReference type="EMBL" id="KTF07015.1"/>
    </source>
</evidence>
<accession>A0A1B6NU79</accession>